<proteinExistence type="predicted"/>
<reference evidence="1" key="1">
    <citation type="journal article" date="2015" name="Nature">
        <title>Complex archaea that bridge the gap between prokaryotes and eukaryotes.</title>
        <authorList>
            <person name="Spang A."/>
            <person name="Saw J.H."/>
            <person name="Jorgensen S.L."/>
            <person name="Zaremba-Niedzwiedzka K."/>
            <person name="Martijn J."/>
            <person name="Lind A.E."/>
            <person name="van Eijk R."/>
            <person name="Schleper C."/>
            <person name="Guy L."/>
            <person name="Ettema T.J."/>
        </authorList>
    </citation>
    <scope>NUCLEOTIDE SEQUENCE</scope>
</reference>
<accession>A0A0F9M833</accession>
<dbReference type="EMBL" id="LAZR01005212">
    <property type="protein sequence ID" value="KKN01874.1"/>
    <property type="molecule type" value="Genomic_DNA"/>
</dbReference>
<name>A0A0F9M833_9ZZZZ</name>
<evidence type="ECO:0000313" key="1">
    <source>
        <dbReference type="EMBL" id="KKN01874.1"/>
    </source>
</evidence>
<dbReference type="AlphaFoldDB" id="A0A0F9M833"/>
<organism evidence="1">
    <name type="scientific">marine sediment metagenome</name>
    <dbReference type="NCBI Taxonomy" id="412755"/>
    <lineage>
        <taxon>unclassified sequences</taxon>
        <taxon>metagenomes</taxon>
        <taxon>ecological metagenomes</taxon>
    </lineage>
</organism>
<feature type="non-terminal residue" evidence="1">
    <location>
        <position position="123"/>
    </location>
</feature>
<sequence>MAKKIKKGYETIEIWSKKLGKPTDDIIAEIEEYKVKIKKEHPKISDDEARDHAIGRFFASQKKHLTDIGTDKIVIKILCNTGPFNWVASKKAVALSEYDKDPDVAVRDGFVRLIYNDLNEVVD</sequence>
<protein>
    <submittedName>
        <fullName evidence="1">Uncharacterized protein</fullName>
    </submittedName>
</protein>
<gene>
    <name evidence="1" type="ORF">LCGC14_1123260</name>
</gene>
<comment type="caution">
    <text evidence="1">The sequence shown here is derived from an EMBL/GenBank/DDBJ whole genome shotgun (WGS) entry which is preliminary data.</text>
</comment>